<dbReference type="InterPro" id="IPR010657">
    <property type="entry name" value="ImpA_N"/>
</dbReference>
<feature type="domain" description="ImpA N-terminal" evidence="1">
    <location>
        <begin position="12"/>
        <end position="127"/>
    </location>
</feature>
<evidence type="ECO:0000313" key="2">
    <source>
        <dbReference type="EMBL" id="RMI17404.1"/>
    </source>
</evidence>
<organism evidence="2 3">
    <name type="scientific">Teichococcus wenyumeiae</name>
    <dbReference type="NCBI Taxonomy" id="2478470"/>
    <lineage>
        <taxon>Bacteria</taxon>
        <taxon>Pseudomonadati</taxon>
        <taxon>Pseudomonadota</taxon>
        <taxon>Alphaproteobacteria</taxon>
        <taxon>Acetobacterales</taxon>
        <taxon>Roseomonadaceae</taxon>
        <taxon>Roseomonas</taxon>
    </lineage>
</organism>
<dbReference type="PANTHER" id="PTHR37951:SF1">
    <property type="entry name" value="TYPE VI SECRETION SYSTEM COMPONENT TSSA1"/>
    <property type="match status" value="1"/>
</dbReference>
<protein>
    <submittedName>
        <fullName evidence="2">Type VI secretion system protein TssA</fullName>
    </submittedName>
</protein>
<sequence>MSELDTEQLLMPAAEGDPCGEALDYDLQFLALEIAAQGGGTPDMPEPPDWNEVARIGRELALRSQDLRIGVLLARAALNRAGFAGLREGLELLLGYVTQHWDAVHPRPEPDEIEDQTARVNALANLCDTGGLLADIRRVPLARSRLFGTVAFRDWTEAQRNDAGTADLVRAFQDTDPQVLRDAGEHVRSCRLLTITLDNAVRAKVVASEATRLEPLAGLLGQVQDLLDSQRPVLPEAVAAEPAAPPAALPAGGDIRSREDVIGTIDRICRWYAVHEPASPVPLLLERARRLVAKDFMSLLQDLAPEGVAQVRSIAGVAETP</sequence>
<dbReference type="Proteomes" id="UP000274097">
    <property type="component" value="Unassembled WGS sequence"/>
</dbReference>
<dbReference type="NCBIfam" id="TIGR03363">
    <property type="entry name" value="VI_chp_8"/>
    <property type="match status" value="1"/>
</dbReference>
<evidence type="ECO:0000259" key="1">
    <source>
        <dbReference type="Pfam" id="PF06812"/>
    </source>
</evidence>
<keyword evidence="3" id="KW-1185">Reference proteome</keyword>
<dbReference type="RefSeq" id="WP_122140140.1">
    <property type="nucleotide sequence ID" value="NZ_RFLX01000030.1"/>
</dbReference>
<name>A0ABX9VDN9_9PROT</name>
<dbReference type="Pfam" id="PF06812">
    <property type="entry name" value="ImpA_N"/>
    <property type="match status" value="1"/>
</dbReference>
<dbReference type="PANTHER" id="PTHR37951">
    <property type="entry name" value="CYTOPLASMIC PROTEIN-RELATED"/>
    <property type="match status" value="1"/>
</dbReference>
<dbReference type="InterPro" id="IPR017740">
    <property type="entry name" value="TssA-like"/>
</dbReference>
<evidence type="ECO:0000313" key="3">
    <source>
        <dbReference type="Proteomes" id="UP000274097"/>
    </source>
</evidence>
<accession>A0ABX9VDN9</accession>
<gene>
    <name evidence="2" type="primary">tssA</name>
    <name evidence="2" type="ORF">EBE87_22805</name>
</gene>
<reference evidence="2 3" key="1">
    <citation type="submission" date="2018-10" db="EMBL/GenBank/DDBJ databases">
        <title>Roseomonas sp. nov., isolated from feces of Tibetan antelopes in the Qinghai-Tibet plateau, China.</title>
        <authorList>
            <person name="Tian Z."/>
        </authorList>
    </citation>
    <scope>NUCLEOTIDE SEQUENCE [LARGE SCALE GENOMIC DNA]</scope>
    <source>
        <strain evidence="2 3">Z23</strain>
    </source>
</reference>
<comment type="caution">
    <text evidence="2">The sequence shown here is derived from an EMBL/GenBank/DDBJ whole genome shotgun (WGS) entry which is preliminary data.</text>
</comment>
<dbReference type="EMBL" id="RFLX01000030">
    <property type="protein sequence ID" value="RMI17404.1"/>
    <property type="molecule type" value="Genomic_DNA"/>
</dbReference>
<proteinExistence type="predicted"/>